<keyword evidence="1" id="KW-0472">Membrane</keyword>
<keyword evidence="1" id="KW-0812">Transmembrane</keyword>
<keyword evidence="1" id="KW-1133">Transmembrane helix</keyword>
<evidence type="ECO:0000313" key="2">
    <source>
        <dbReference type="EMBL" id="ODV56783.1"/>
    </source>
</evidence>
<dbReference type="OrthoDB" id="2727750at2"/>
<reference evidence="2 3" key="1">
    <citation type="submission" date="2016-09" db="EMBL/GenBank/DDBJ databases">
        <title>Draft genome sequence of the soil isolate, Lysinibacillus fusiformis M5, a potential hypoxanthine producer.</title>
        <authorList>
            <person name="Gallegos-Monterrosa R."/>
            <person name="Maroti G."/>
            <person name="Balint B."/>
            <person name="Kovacs A.T."/>
        </authorList>
    </citation>
    <scope>NUCLEOTIDE SEQUENCE [LARGE SCALE GENOMIC DNA]</scope>
    <source>
        <strain evidence="2 3">M5</strain>
    </source>
</reference>
<accession>A0A1E4R8L3</accession>
<evidence type="ECO:0000313" key="3">
    <source>
        <dbReference type="Proteomes" id="UP000094784"/>
    </source>
</evidence>
<name>A0A1E4R8L3_9BACI</name>
<evidence type="ECO:0000256" key="1">
    <source>
        <dbReference type="SAM" id="Phobius"/>
    </source>
</evidence>
<organism evidence="2 3">
    <name type="scientific">Lysinibacillus fusiformis</name>
    <dbReference type="NCBI Taxonomy" id="28031"/>
    <lineage>
        <taxon>Bacteria</taxon>
        <taxon>Bacillati</taxon>
        <taxon>Bacillota</taxon>
        <taxon>Bacilli</taxon>
        <taxon>Bacillales</taxon>
        <taxon>Bacillaceae</taxon>
        <taxon>Lysinibacillus</taxon>
    </lineage>
</organism>
<dbReference type="Proteomes" id="UP000094784">
    <property type="component" value="Unassembled WGS sequence"/>
</dbReference>
<dbReference type="RefSeq" id="WP_069481766.1">
    <property type="nucleotide sequence ID" value="NZ_KV766182.1"/>
</dbReference>
<gene>
    <name evidence="2" type="ORF">BG258_13210</name>
</gene>
<comment type="caution">
    <text evidence="2">The sequence shown here is derived from an EMBL/GenBank/DDBJ whole genome shotgun (WGS) entry which is preliminary data.</text>
</comment>
<sequence length="370" mass="42570">MDQFLQRYMYSWRLNGWLVHDIFLGVVFGLGLLLLLFIAIKRKRLIISISLLVIYLVVSNGLMIVFGLAGRGFPIKSDSSIYTDESQKIAVQMVQGSENNGTTNGITHVISHYLIVAVNMETGEKQWTKSASYKETLIGNFMGGLLVHHRDGEYGQLSLLDIKTGKEILSEKEFRQQHQPLIDILSNGAQQLIALQNKLYLEGVDGHFYHYDGKNLNKDDNAKNYIAARFFIESDLPGYFATHQQPLEDYEEIQDFSHQVLSEPAILNYQNLEPKVIDVDLANGTALVSYRRTQRESADHMLVLYDMKKHQLLWEEKIGAINSYQQQPKVRTVEKGYIIHTGDQLLVLDKHSRDRIVQYHLRWNRPIDEM</sequence>
<protein>
    <submittedName>
        <fullName evidence="2">Uncharacterized protein</fullName>
    </submittedName>
</protein>
<feature type="transmembrane region" description="Helical" evidence="1">
    <location>
        <begin position="17"/>
        <end position="38"/>
    </location>
</feature>
<dbReference type="EMBL" id="MECQ01000001">
    <property type="protein sequence ID" value="ODV56783.1"/>
    <property type="molecule type" value="Genomic_DNA"/>
</dbReference>
<dbReference type="SUPFAM" id="SSF50998">
    <property type="entry name" value="Quinoprotein alcohol dehydrogenase-like"/>
    <property type="match status" value="1"/>
</dbReference>
<dbReference type="AlphaFoldDB" id="A0A1E4R8L3"/>
<feature type="transmembrane region" description="Helical" evidence="1">
    <location>
        <begin position="45"/>
        <end position="69"/>
    </location>
</feature>
<dbReference type="NCBIfam" id="NF041516">
    <property type="entry name" value="PA2928_fam"/>
    <property type="match status" value="1"/>
</dbReference>
<dbReference type="InterPro" id="IPR048161">
    <property type="entry name" value="PA2928-like"/>
</dbReference>
<proteinExistence type="predicted"/>
<dbReference type="InterPro" id="IPR011047">
    <property type="entry name" value="Quinoprotein_ADH-like_sf"/>
</dbReference>